<dbReference type="AlphaFoldDB" id="K4BSY3"/>
<feature type="region of interest" description="Disordered" evidence="1">
    <location>
        <begin position="138"/>
        <end position="230"/>
    </location>
</feature>
<evidence type="ECO:0000256" key="1">
    <source>
        <dbReference type="SAM" id="MobiDB-lite"/>
    </source>
</evidence>
<feature type="domain" description="Yippee" evidence="2">
    <location>
        <begin position="13"/>
        <end position="103"/>
    </location>
</feature>
<dbReference type="PROSITE" id="PS51792">
    <property type="entry name" value="YIPPEE"/>
    <property type="match status" value="1"/>
</dbReference>
<evidence type="ECO:0000313" key="3">
    <source>
        <dbReference type="EnsemblPlants" id="Solyc04g057900.1.1"/>
    </source>
</evidence>
<dbReference type="RefSeq" id="XP_019068987.2">
    <property type="nucleotide sequence ID" value="XM_019213442.3"/>
</dbReference>
<sequence length="230" mass="25036">MNLFNKSKRNSNERIYCRTCRNPVARVQDYIRRVRRGTIIIRRVYNVYVPGDMDHLYGFVTADTYCGRCGTLIGWKFIVVPLGSVAARAGRFMLMSRKVAFWDGVPLLRLNANQGLGANEQNANQDLGVNEQNANQDLGINEQDGDANAAVQDGGGNEQNDDQDVGANAVVQDGGRNEQNDDQEVGANAAVQDGGGNEQNDDQDVGANAAVQDGARNEQNDDQDGGDPMN</sequence>
<dbReference type="OrthoDB" id="1301341at2759"/>
<dbReference type="HOGENOM" id="CLU_070941_1_0_1"/>
<dbReference type="InterPro" id="IPR034751">
    <property type="entry name" value="Yippee"/>
</dbReference>
<dbReference type="OMA" id="IYCRTCR"/>
<dbReference type="PhylomeDB" id="K4BSY3"/>
<dbReference type="PaxDb" id="4081-Solyc04g057900.1.1"/>
<dbReference type="EnsemblPlants" id="Solyc04g057900.1.1">
    <property type="protein sequence ID" value="Solyc04g057900.1.1"/>
    <property type="gene ID" value="Solyc04g057900.1"/>
</dbReference>
<name>K4BSY3_SOLLC</name>
<organism evidence="3">
    <name type="scientific">Solanum lycopersicum</name>
    <name type="common">Tomato</name>
    <name type="synonym">Lycopersicon esculentum</name>
    <dbReference type="NCBI Taxonomy" id="4081"/>
    <lineage>
        <taxon>Eukaryota</taxon>
        <taxon>Viridiplantae</taxon>
        <taxon>Streptophyta</taxon>
        <taxon>Embryophyta</taxon>
        <taxon>Tracheophyta</taxon>
        <taxon>Spermatophyta</taxon>
        <taxon>Magnoliopsida</taxon>
        <taxon>eudicotyledons</taxon>
        <taxon>Gunneridae</taxon>
        <taxon>Pentapetalae</taxon>
        <taxon>asterids</taxon>
        <taxon>lamiids</taxon>
        <taxon>Solanales</taxon>
        <taxon>Solanaceae</taxon>
        <taxon>Solanoideae</taxon>
        <taxon>Solaneae</taxon>
        <taxon>Solanum</taxon>
        <taxon>Solanum subgen. Lycopersicon</taxon>
    </lineage>
</organism>
<protein>
    <recommendedName>
        <fullName evidence="2">Yippee domain-containing protein</fullName>
    </recommendedName>
</protein>
<evidence type="ECO:0000259" key="2">
    <source>
        <dbReference type="PROSITE" id="PS51792"/>
    </source>
</evidence>
<reference evidence="3" key="2">
    <citation type="submission" date="2015-06" db="UniProtKB">
        <authorList>
            <consortium name="EnsemblPlants"/>
        </authorList>
    </citation>
    <scope>IDENTIFICATION</scope>
    <source>
        <strain evidence="3">cv. Heinz 1706</strain>
    </source>
</reference>
<dbReference type="Proteomes" id="UP000004994">
    <property type="component" value="Chromosome 4"/>
</dbReference>
<gene>
    <name evidence="3" type="primary">LOC109120077</name>
</gene>
<dbReference type="Gramene" id="Solyc04g057900.1.1">
    <property type="protein sequence ID" value="Solyc04g057900.1.1"/>
    <property type="gene ID" value="Solyc04g057900.1"/>
</dbReference>
<feature type="compositionally biased region" description="Acidic residues" evidence="1">
    <location>
        <begin position="220"/>
        <end position="230"/>
    </location>
</feature>
<reference evidence="3" key="1">
    <citation type="journal article" date="2012" name="Nature">
        <title>The tomato genome sequence provides insights into fleshy fruit evolution.</title>
        <authorList>
            <consortium name="Tomato Genome Consortium"/>
        </authorList>
    </citation>
    <scope>NUCLEOTIDE SEQUENCE [LARGE SCALE GENOMIC DNA]</scope>
    <source>
        <strain evidence="3">cv. Heinz 1706</strain>
    </source>
</reference>
<dbReference type="GeneID" id="109120077"/>
<evidence type="ECO:0000313" key="4">
    <source>
        <dbReference type="Proteomes" id="UP000004994"/>
    </source>
</evidence>
<accession>K4BSY3</accession>
<dbReference type="InParanoid" id="K4BSY3"/>
<keyword evidence="4" id="KW-1185">Reference proteome</keyword>
<proteinExistence type="predicted"/>